<protein>
    <submittedName>
        <fullName evidence="1">Uncharacterized protein</fullName>
    </submittedName>
</protein>
<sequence>MGARDEKKGRDGASGSVRRGTCADVITSLAPYDYLLGENPSDTRLARLNQKLALAPAVQDAAGYTGAFQYIKSKGTGFSCGFTQNWAGEVFEGLDGQYPYMLAGGTGDNKAPNTAAGYKEYIGSEVTSLFAKYASLPGAYIFYIYHGAAADHVLLIEQLANQKAWLEPGDMAALTALWGPDPSKGFIVPNTKLYGTINGLLLSMFNGTYNATNLPPASVIGPDLYAYLTYWTNQAINKTKIIEDIYASKVKYGGGRVIPQPEFVATYLIKFAQVNIINPITVPYFMQIKVLETTGEDCWYNSRHLFWSLDRPW</sequence>
<name>A0A835XZP5_9CHLO</name>
<dbReference type="OrthoDB" id="559021at2759"/>
<gene>
    <name evidence="1" type="ORF">HYH03_011662</name>
</gene>
<dbReference type="EMBL" id="JAEHOE010000068">
    <property type="protein sequence ID" value="KAG2489860.1"/>
    <property type="molecule type" value="Genomic_DNA"/>
</dbReference>
<dbReference type="Proteomes" id="UP000612055">
    <property type="component" value="Unassembled WGS sequence"/>
</dbReference>
<evidence type="ECO:0000313" key="2">
    <source>
        <dbReference type="Proteomes" id="UP000612055"/>
    </source>
</evidence>
<accession>A0A835XZP5</accession>
<comment type="caution">
    <text evidence="1">The sequence shown here is derived from an EMBL/GenBank/DDBJ whole genome shotgun (WGS) entry which is preliminary data.</text>
</comment>
<evidence type="ECO:0000313" key="1">
    <source>
        <dbReference type="EMBL" id="KAG2489860.1"/>
    </source>
</evidence>
<reference evidence="1" key="1">
    <citation type="journal article" date="2020" name="bioRxiv">
        <title>Comparative genomics of Chlamydomonas.</title>
        <authorList>
            <person name="Craig R.J."/>
            <person name="Hasan A.R."/>
            <person name="Ness R.W."/>
            <person name="Keightley P.D."/>
        </authorList>
    </citation>
    <scope>NUCLEOTIDE SEQUENCE</scope>
    <source>
        <strain evidence="1">CCAP 11/70</strain>
    </source>
</reference>
<proteinExistence type="predicted"/>
<dbReference type="AlphaFoldDB" id="A0A835XZP5"/>
<organism evidence="1 2">
    <name type="scientific">Edaphochlamys debaryana</name>
    <dbReference type="NCBI Taxonomy" id="47281"/>
    <lineage>
        <taxon>Eukaryota</taxon>
        <taxon>Viridiplantae</taxon>
        <taxon>Chlorophyta</taxon>
        <taxon>core chlorophytes</taxon>
        <taxon>Chlorophyceae</taxon>
        <taxon>CS clade</taxon>
        <taxon>Chlamydomonadales</taxon>
        <taxon>Chlamydomonadales incertae sedis</taxon>
        <taxon>Edaphochlamys</taxon>
    </lineage>
</organism>
<keyword evidence="2" id="KW-1185">Reference proteome</keyword>